<accession>A0A0D3KXD1</accession>
<dbReference type="RefSeq" id="XP_005792845.1">
    <property type="nucleotide sequence ID" value="XM_005792788.1"/>
</dbReference>
<dbReference type="GeneID" id="17285687"/>
<feature type="compositionally biased region" description="Polar residues" evidence="1">
    <location>
        <begin position="7"/>
        <end position="16"/>
    </location>
</feature>
<keyword evidence="3" id="KW-1185">Reference proteome</keyword>
<evidence type="ECO:0000313" key="3">
    <source>
        <dbReference type="Proteomes" id="UP000013827"/>
    </source>
</evidence>
<reference evidence="3" key="1">
    <citation type="journal article" date="2013" name="Nature">
        <title>Pan genome of the phytoplankton Emiliania underpins its global distribution.</title>
        <authorList>
            <person name="Read B.A."/>
            <person name="Kegel J."/>
            <person name="Klute M.J."/>
            <person name="Kuo A."/>
            <person name="Lefebvre S.C."/>
            <person name="Maumus F."/>
            <person name="Mayer C."/>
            <person name="Miller J."/>
            <person name="Monier A."/>
            <person name="Salamov A."/>
            <person name="Young J."/>
            <person name="Aguilar M."/>
            <person name="Claverie J.M."/>
            <person name="Frickenhaus S."/>
            <person name="Gonzalez K."/>
            <person name="Herman E.K."/>
            <person name="Lin Y.C."/>
            <person name="Napier J."/>
            <person name="Ogata H."/>
            <person name="Sarno A.F."/>
            <person name="Shmutz J."/>
            <person name="Schroeder D."/>
            <person name="de Vargas C."/>
            <person name="Verret F."/>
            <person name="von Dassow P."/>
            <person name="Valentin K."/>
            <person name="Van de Peer Y."/>
            <person name="Wheeler G."/>
            <person name="Dacks J.B."/>
            <person name="Delwiche C.F."/>
            <person name="Dyhrman S.T."/>
            <person name="Glockner G."/>
            <person name="John U."/>
            <person name="Richards T."/>
            <person name="Worden A.Z."/>
            <person name="Zhang X."/>
            <person name="Grigoriev I.V."/>
            <person name="Allen A.E."/>
            <person name="Bidle K."/>
            <person name="Borodovsky M."/>
            <person name="Bowler C."/>
            <person name="Brownlee C."/>
            <person name="Cock J.M."/>
            <person name="Elias M."/>
            <person name="Gladyshev V.N."/>
            <person name="Groth M."/>
            <person name="Guda C."/>
            <person name="Hadaegh A."/>
            <person name="Iglesias-Rodriguez M.D."/>
            <person name="Jenkins J."/>
            <person name="Jones B.M."/>
            <person name="Lawson T."/>
            <person name="Leese F."/>
            <person name="Lindquist E."/>
            <person name="Lobanov A."/>
            <person name="Lomsadze A."/>
            <person name="Malik S.B."/>
            <person name="Marsh M.E."/>
            <person name="Mackinder L."/>
            <person name="Mock T."/>
            <person name="Mueller-Roeber B."/>
            <person name="Pagarete A."/>
            <person name="Parker M."/>
            <person name="Probert I."/>
            <person name="Quesneville H."/>
            <person name="Raines C."/>
            <person name="Rensing S.A."/>
            <person name="Riano-Pachon D.M."/>
            <person name="Richier S."/>
            <person name="Rokitta S."/>
            <person name="Shiraiwa Y."/>
            <person name="Soanes D.M."/>
            <person name="van der Giezen M."/>
            <person name="Wahlund T.M."/>
            <person name="Williams B."/>
            <person name="Wilson W."/>
            <person name="Wolfe G."/>
            <person name="Wurch L.L."/>
        </authorList>
    </citation>
    <scope>NUCLEOTIDE SEQUENCE</scope>
</reference>
<name>A0A0D3KXD1_EMIH1</name>
<dbReference type="AlphaFoldDB" id="A0A0D3KXD1"/>
<dbReference type="Proteomes" id="UP000013827">
    <property type="component" value="Unassembled WGS sequence"/>
</dbReference>
<dbReference type="PaxDb" id="2903-EOD40416"/>
<proteinExistence type="predicted"/>
<evidence type="ECO:0000256" key="1">
    <source>
        <dbReference type="SAM" id="MobiDB-lite"/>
    </source>
</evidence>
<dbReference type="HOGENOM" id="CLU_2549975_0_0_1"/>
<protein>
    <submittedName>
        <fullName evidence="2">Uncharacterized protein</fullName>
    </submittedName>
</protein>
<dbReference type="EnsemblProtists" id="EOD40416">
    <property type="protein sequence ID" value="EOD40416"/>
    <property type="gene ID" value="EMIHUDRAFT_439688"/>
</dbReference>
<feature type="compositionally biased region" description="Basic and acidic residues" evidence="1">
    <location>
        <begin position="32"/>
        <end position="41"/>
    </location>
</feature>
<feature type="compositionally biased region" description="Basic and acidic residues" evidence="1">
    <location>
        <begin position="66"/>
        <end position="83"/>
    </location>
</feature>
<dbReference type="KEGG" id="ehx:EMIHUDRAFT_439688"/>
<feature type="region of interest" description="Disordered" evidence="1">
    <location>
        <begin position="1"/>
        <end position="83"/>
    </location>
</feature>
<organism evidence="2 3">
    <name type="scientific">Emiliania huxleyi (strain CCMP1516)</name>
    <dbReference type="NCBI Taxonomy" id="280463"/>
    <lineage>
        <taxon>Eukaryota</taxon>
        <taxon>Haptista</taxon>
        <taxon>Haptophyta</taxon>
        <taxon>Prymnesiophyceae</taxon>
        <taxon>Isochrysidales</taxon>
        <taxon>Noelaerhabdaceae</taxon>
        <taxon>Emiliania</taxon>
    </lineage>
</organism>
<reference evidence="2" key="2">
    <citation type="submission" date="2024-10" db="UniProtKB">
        <authorList>
            <consortium name="EnsemblProtists"/>
        </authorList>
    </citation>
    <scope>IDENTIFICATION</scope>
</reference>
<evidence type="ECO:0000313" key="2">
    <source>
        <dbReference type="EnsemblProtists" id="EOD40416"/>
    </source>
</evidence>
<sequence>SRRNRQDTWTTVTSSPLAHRSNSRNHGQGQRTEGHGLRPGDRDDEEREPQADQDGVHGQLPPRPRALLERQGVGRDGERRKDP</sequence>